<dbReference type="GO" id="GO:0008233">
    <property type="term" value="F:peptidase activity"/>
    <property type="evidence" value="ECO:0007669"/>
    <property type="project" value="InterPro"/>
</dbReference>
<organism evidence="5">
    <name type="scientific">Caldithrix abyssi</name>
    <dbReference type="NCBI Taxonomy" id="187145"/>
    <lineage>
        <taxon>Bacteria</taxon>
        <taxon>Pseudomonadati</taxon>
        <taxon>Calditrichota</taxon>
        <taxon>Calditrichia</taxon>
        <taxon>Calditrichales</taxon>
        <taxon>Calditrichaceae</taxon>
        <taxon>Caldithrix</taxon>
    </lineage>
</organism>
<dbReference type="GO" id="GO:0006508">
    <property type="term" value="P:proteolysis"/>
    <property type="evidence" value="ECO:0007669"/>
    <property type="project" value="InterPro"/>
</dbReference>
<gene>
    <name evidence="5" type="ORF">ENJ10_11320</name>
</gene>
<evidence type="ECO:0000313" key="5">
    <source>
        <dbReference type="EMBL" id="HED11268.1"/>
    </source>
</evidence>
<feature type="non-terminal residue" evidence="5">
    <location>
        <position position="1"/>
    </location>
</feature>
<dbReference type="Gene3D" id="3.40.50.1820">
    <property type="entry name" value="alpha/beta hydrolase"/>
    <property type="match status" value="1"/>
</dbReference>
<name>A0A7V1LNJ4_CALAY</name>
<comment type="similarity">
    <text evidence="1">Belongs to the peptidase S33 family.</text>
</comment>
<comment type="caution">
    <text evidence="5">The sequence shown here is derived from an EMBL/GenBank/DDBJ whole genome shotgun (WGS) entry which is preliminary data.</text>
</comment>
<dbReference type="PRINTS" id="PR00793">
    <property type="entry name" value="PROAMNOPTASE"/>
</dbReference>
<evidence type="ECO:0000256" key="3">
    <source>
        <dbReference type="PIRSR" id="PIRSR005539-1"/>
    </source>
</evidence>
<dbReference type="PANTHER" id="PTHR43798">
    <property type="entry name" value="MONOACYLGLYCEROL LIPASE"/>
    <property type="match status" value="1"/>
</dbReference>
<evidence type="ECO:0000256" key="1">
    <source>
        <dbReference type="ARBA" id="ARBA00010088"/>
    </source>
</evidence>
<dbReference type="InterPro" id="IPR029058">
    <property type="entry name" value="AB_hydrolase_fold"/>
</dbReference>
<feature type="domain" description="AB hydrolase-1" evidence="4">
    <location>
        <begin position="3"/>
        <end position="242"/>
    </location>
</feature>
<dbReference type="PIRSF" id="PIRSF005539">
    <property type="entry name" value="Pept_S33_TRI_F1"/>
    <property type="match status" value="1"/>
</dbReference>
<dbReference type="InterPro" id="IPR050266">
    <property type="entry name" value="AB_hydrolase_sf"/>
</dbReference>
<dbReference type="NCBIfam" id="TIGR01250">
    <property type="entry name" value="pro_imino_pep_2"/>
    <property type="match status" value="1"/>
</dbReference>
<feature type="active site" description="Proton donor" evidence="3">
    <location>
        <position position="237"/>
    </location>
</feature>
<feature type="active site" description="Nucleophile" evidence="3">
    <location>
        <position position="66"/>
    </location>
</feature>
<dbReference type="Proteomes" id="UP000886005">
    <property type="component" value="Unassembled WGS sequence"/>
</dbReference>
<protein>
    <submittedName>
        <fullName evidence="5">Alpha/beta fold hydrolase</fullName>
    </submittedName>
</protein>
<proteinExistence type="inferred from homology"/>
<dbReference type="InterPro" id="IPR000073">
    <property type="entry name" value="AB_hydrolase_1"/>
</dbReference>
<dbReference type="AlphaFoldDB" id="A0A7V1LNJ4"/>
<dbReference type="SUPFAM" id="SSF53474">
    <property type="entry name" value="alpha/beta-Hydrolases"/>
    <property type="match status" value="1"/>
</dbReference>
<dbReference type="Pfam" id="PF00561">
    <property type="entry name" value="Abhydrolase_1"/>
    <property type="match status" value="1"/>
</dbReference>
<sequence>AYFECTDSYFPAAGIEYYYYDQLGSMNSDNPADTSLWNIEHFVEEVEQVRQALGLNKDNFYLLGHSWGGILAMEYALKYQQNLKGLIISNMVSSIPQYMEYAEKVLGPQLPPEVLKEIKALEKAGDYGNPRYLQLIESYYYPEHVLRMPLAQWPEPVVRSFKYMNSQIYVMMQGPSEFGIAGDATLKNWDRSKDLGKLTVPVLTIGGAYDTMDPKHMEWMAGEVQRGRYLFCPRGSHMSMYDDQETYYRGLIRFIKDVDSGAF</sequence>
<evidence type="ECO:0000259" key="4">
    <source>
        <dbReference type="Pfam" id="PF00561"/>
    </source>
</evidence>
<dbReference type="InterPro" id="IPR002410">
    <property type="entry name" value="Peptidase_S33"/>
</dbReference>
<feature type="active site" evidence="3">
    <location>
        <position position="210"/>
    </location>
</feature>
<reference evidence="5" key="1">
    <citation type="journal article" date="2020" name="mSystems">
        <title>Genome- and Community-Level Interaction Insights into Carbon Utilization and Element Cycling Functions of Hydrothermarchaeota in Hydrothermal Sediment.</title>
        <authorList>
            <person name="Zhou Z."/>
            <person name="Liu Y."/>
            <person name="Xu W."/>
            <person name="Pan J."/>
            <person name="Luo Z.H."/>
            <person name="Li M."/>
        </authorList>
    </citation>
    <scope>NUCLEOTIDE SEQUENCE [LARGE SCALE GENOMIC DNA]</scope>
    <source>
        <strain evidence="5">HyVt-456</strain>
    </source>
</reference>
<accession>A0A7V1LNJ4</accession>
<dbReference type="EMBL" id="DRLD01000313">
    <property type="protein sequence ID" value="HED11268.1"/>
    <property type="molecule type" value="Genomic_DNA"/>
</dbReference>
<keyword evidence="2 5" id="KW-0378">Hydrolase</keyword>
<dbReference type="InterPro" id="IPR005945">
    <property type="entry name" value="Pro_imino_pep"/>
</dbReference>
<evidence type="ECO:0000256" key="2">
    <source>
        <dbReference type="ARBA" id="ARBA00022801"/>
    </source>
</evidence>